<keyword evidence="2 5" id="KW-0812">Transmembrane</keyword>
<gene>
    <name evidence="6" type="ORF">ASIM_LOCUS5181</name>
</gene>
<keyword evidence="4 5" id="KW-0472">Membrane</keyword>
<dbReference type="PANTHER" id="PTHR43243">
    <property type="entry name" value="INNER MEMBRANE TRANSPORTER YGJI-RELATED"/>
    <property type="match status" value="1"/>
</dbReference>
<feature type="transmembrane region" description="Helical" evidence="5">
    <location>
        <begin position="71"/>
        <end position="93"/>
    </location>
</feature>
<evidence type="ECO:0000256" key="3">
    <source>
        <dbReference type="ARBA" id="ARBA00022989"/>
    </source>
</evidence>
<reference evidence="8" key="1">
    <citation type="submission" date="2017-02" db="UniProtKB">
        <authorList>
            <consortium name="WormBaseParasite"/>
        </authorList>
    </citation>
    <scope>IDENTIFICATION</scope>
</reference>
<dbReference type="AlphaFoldDB" id="A0A0M3JCP9"/>
<protein>
    <submittedName>
        <fullName evidence="8">Aa_trans domain-containing protein</fullName>
    </submittedName>
</protein>
<keyword evidence="3 5" id="KW-1133">Transmembrane helix</keyword>
<dbReference type="Proteomes" id="UP000267096">
    <property type="component" value="Unassembled WGS sequence"/>
</dbReference>
<feature type="transmembrane region" description="Helical" evidence="5">
    <location>
        <begin position="39"/>
        <end position="59"/>
    </location>
</feature>
<evidence type="ECO:0000313" key="6">
    <source>
        <dbReference type="EMBL" id="VDK25124.1"/>
    </source>
</evidence>
<evidence type="ECO:0000256" key="5">
    <source>
        <dbReference type="SAM" id="Phobius"/>
    </source>
</evidence>
<dbReference type="WBParaSite" id="ASIM_0000538201-mRNA-1">
    <property type="protein sequence ID" value="ASIM_0000538201-mRNA-1"/>
    <property type="gene ID" value="ASIM_0000538201"/>
</dbReference>
<dbReference type="GO" id="GO:0015171">
    <property type="term" value="F:amino acid transmembrane transporter activity"/>
    <property type="evidence" value="ECO:0007669"/>
    <property type="project" value="TreeGrafter"/>
</dbReference>
<sequence>MVTVAFLTTSSTVIVAFFHADPRNWMSTEFFKNGYTEMFGGASNFLIAYIGVEVLSYLFEETHAPRKRVPLLLPFIIFIFTLFIFLITMVFSMCLNFQQFSNHVSILSDVFLYVQIPSAR</sequence>
<organism evidence="8">
    <name type="scientific">Anisakis simplex</name>
    <name type="common">Herring worm</name>
    <dbReference type="NCBI Taxonomy" id="6269"/>
    <lineage>
        <taxon>Eukaryota</taxon>
        <taxon>Metazoa</taxon>
        <taxon>Ecdysozoa</taxon>
        <taxon>Nematoda</taxon>
        <taxon>Chromadorea</taxon>
        <taxon>Rhabditida</taxon>
        <taxon>Spirurina</taxon>
        <taxon>Ascaridomorpha</taxon>
        <taxon>Ascaridoidea</taxon>
        <taxon>Anisakidae</taxon>
        <taxon>Anisakis</taxon>
        <taxon>Anisakis simplex complex</taxon>
    </lineage>
</organism>
<dbReference type="InterPro" id="IPR002293">
    <property type="entry name" value="AA/rel_permease1"/>
</dbReference>
<dbReference type="Pfam" id="PF13520">
    <property type="entry name" value="AA_permease_2"/>
    <property type="match status" value="1"/>
</dbReference>
<evidence type="ECO:0000256" key="4">
    <source>
        <dbReference type="ARBA" id="ARBA00023136"/>
    </source>
</evidence>
<keyword evidence="7" id="KW-1185">Reference proteome</keyword>
<dbReference type="PANTHER" id="PTHR43243:SF20">
    <property type="entry name" value="CATIONIC AMINO ACID TRANSPORTER 3"/>
    <property type="match status" value="1"/>
</dbReference>
<dbReference type="GO" id="GO:0005886">
    <property type="term" value="C:plasma membrane"/>
    <property type="evidence" value="ECO:0007669"/>
    <property type="project" value="TreeGrafter"/>
</dbReference>
<proteinExistence type="predicted"/>
<reference evidence="6 7" key="2">
    <citation type="submission" date="2018-11" db="EMBL/GenBank/DDBJ databases">
        <authorList>
            <consortium name="Pathogen Informatics"/>
        </authorList>
    </citation>
    <scope>NUCLEOTIDE SEQUENCE [LARGE SCALE GENOMIC DNA]</scope>
</reference>
<name>A0A0M3JCP9_ANISI</name>
<dbReference type="OrthoDB" id="3900342at2759"/>
<comment type="subcellular location">
    <subcellularLocation>
        <location evidence="1">Membrane</location>
        <topology evidence="1">Multi-pass membrane protein</topology>
    </subcellularLocation>
</comment>
<evidence type="ECO:0000313" key="7">
    <source>
        <dbReference type="Proteomes" id="UP000267096"/>
    </source>
</evidence>
<accession>A0A0M3JCP9</accession>
<dbReference type="EMBL" id="UYRR01009848">
    <property type="protein sequence ID" value="VDK25124.1"/>
    <property type="molecule type" value="Genomic_DNA"/>
</dbReference>
<dbReference type="Gene3D" id="1.20.1740.10">
    <property type="entry name" value="Amino acid/polyamine transporter I"/>
    <property type="match status" value="1"/>
</dbReference>
<evidence type="ECO:0000256" key="1">
    <source>
        <dbReference type="ARBA" id="ARBA00004141"/>
    </source>
</evidence>
<evidence type="ECO:0000313" key="8">
    <source>
        <dbReference type="WBParaSite" id="ASIM_0000538201-mRNA-1"/>
    </source>
</evidence>
<evidence type="ECO:0000256" key="2">
    <source>
        <dbReference type="ARBA" id="ARBA00022692"/>
    </source>
</evidence>